<dbReference type="GO" id="GO:0050684">
    <property type="term" value="P:regulation of mRNA processing"/>
    <property type="evidence" value="ECO:0007669"/>
    <property type="project" value="TreeGrafter"/>
</dbReference>
<evidence type="ECO:0000313" key="9">
    <source>
        <dbReference type="EMBL" id="PGH35637.1"/>
    </source>
</evidence>
<comment type="caution">
    <text evidence="9">The sequence shown here is derived from an EMBL/GenBank/DDBJ whole genome shotgun (WGS) entry which is preliminary data.</text>
</comment>
<dbReference type="GO" id="GO:0004674">
    <property type="term" value="F:protein serine/threonine kinase activity"/>
    <property type="evidence" value="ECO:0007669"/>
    <property type="project" value="UniProtKB-KW"/>
</dbReference>
<keyword evidence="10" id="KW-1185">Reference proteome</keyword>
<evidence type="ECO:0000256" key="7">
    <source>
        <dbReference type="ARBA" id="ARBA00047899"/>
    </source>
</evidence>
<evidence type="ECO:0000256" key="8">
    <source>
        <dbReference type="ARBA" id="ARBA00048679"/>
    </source>
</evidence>
<organism evidence="9 10">
    <name type="scientific">[Emmonsia] crescens</name>
    <dbReference type="NCBI Taxonomy" id="73230"/>
    <lineage>
        <taxon>Eukaryota</taxon>
        <taxon>Fungi</taxon>
        <taxon>Dikarya</taxon>
        <taxon>Ascomycota</taxon>
        <taxon>Pezizomycotina</taxon>
        <taxon>Eurotiomycetes</taxon>
        <taxon>Eurotiomycetidae</taxon>
        <taxon>Onygenales</taxon>
        <taxon>Ajellomycetaceae</taxon>
        <taxon>Emergomyces</taxon>
    </lineage>
</organism>
<keyword evidence="6" id="KW-0067">ATP-binding</keyword>
<dbReference type="GO" id="GO:0000245">
    <property type="term" value="P:spliceosomal complex assembly"/>
    <property type="evidence" value="ECO:0007669"/>
    <property type="project" value="TreeGrafter"/>
</dbReference>
<keyword evidence="2" id="KW-0723">Serine/threonine-protein kinase</keyword>
<dbReference type="Gene3D" id="3.30.200.20">
    <property type="entry name" value="Phosphorylase Kinase, domain 1"/>
    <property type="match status" value="1"/>
</dbReference>
<dbReference type="PANTHER" id="PTHR47634:SF9">
    <property type="entry name" value="PROTEIN KINASE DOMAIN-CONTAINING PROTEIN-RELATED"/>
    <property type="match status" value="1"/>
</dbReference>
<evidence type="ECO:0000256" key="3">
    <source>
        <dbReference type="ARBA" id="ARBA00022679"/>
    </source>
</evidence>
<evidence type="ECO:0000256" key="5">
    <source>
        <dbReference type="ARBA" id="ARBA00022777"/>
    </source>
</evidence>
<evidence type="ECO:0000313" key="10">
    <source>
        <dbReference type="Proteomes" id="UP000226031"/>
    </source>
</evidence>
<dbReference type="EC" id="2.7.11.1" evidence="1"/>
<dbReference type="VEuPathDB" id="FungiDB:EMCG_07672"/>
<protein>
    <recommendedName>
        <fullName evidence="1">non-specific serine/threonine protein kinase</fullName>
        <ecNumber evidence="1">2.7.11.1</ecNumber>
    </recommendedName>
</protein>
<dbReference type="InterPro" id="IPR011009">
    <property type="entry name" value="Kinase-like_dom_sf"/>
</dbReference>
<gene>
    <name evidence="9" type="ORF">GX50_01485</name>
</gene>
<keyword evidence="4" id="KW-0547">Nucleotide-binding</keyword>
<accession>A0A2B7ZS93</accession>
<comment type="catalytic activity">
    <reaction evidence="7">
        <text>L-threonyl-[protein] + ATP = O-phospho-L-threonyl-[protein] + ADP + H(+)</text>
        <dbReference type="Rhea" id="RHEA:46608"/>
        <dbReference type="Rhea" id="RHEA-COMP:11060"/>
        <dbReference type="Rhea" id="RHEA-COMP:11605"/>
        <dbReference type="ChEBI" id="CHEBI:15378"/>
        <dbReference type="ChEBI" id="CHEBI:30013"/>
        <dbReference type="ChEBI" id="CHEBI:30616"/>
        <dbReference type="ChEBI" id="CHEBI:61977"/>
        <dbReference type="ChEBI" id="CHEBI:456216"/>
        <dbReference type="EC" id="2.7.11.1"/>
    </reaction>
</comment>
<evidence type="ECO:0000256" key="4">
    <source>
        <dbReference type="ARBA" id="ARBA00022741"/>
    </source>
</evidence>
<dbReference type="EMBL" id="PDND01000018">
    <property type="protein sequence ID" value="PGH35637.1"/>
    <property type="molecule type" value="Genomic_DNA"/>
</dbReference>
<dbReference type="InterPro" id="IPR051334">
    <property type="entry name" value="SRPK"/>
</dbReference>
<proteinExistence type="predicted"/>
<dbReference type="SUPFAM" id="SSF56112">
    <property type="entry name" value="Protein kinase-like (PK-like)"/>
    <property type="match status" value="1"/>
</dbReference>
<keyword evidence="3" id="KW-0808">Transferase</keyword>
<name>A0A2B7ZS93_9EURO</name>
<dbReference type="VEuPathDB" id="FungiDB:EMCG_01695"/>
<comment type="catalytic activity">
    <reaction evidence="8">
        <text>L-seryl-[protein] + ATP = O-phospho-L-seryl-[protein] + ADP + H(+)</text>
        <dbReference type="Rhea" id="RHEA:17989"/>
        <dbReference type="Rhea" id="RHEA-COMP:9863"/>
        <dbReference type="Rhea" id="RHEA-COMP:11604"/>
        <dbReference type="ChEBI" id="CHEBI:15378"/>
        <dbReference type="ChEBI" id="CHEBI:29999"/>
        <dbReference type="ChEBI" id="CHEBI:30616"/>
        <dbReference type="ChEBI" id="CHEBI:83421"/>
        <dbReference type="ChEBI" id="CHEBI:456216"/>
        <dbReference type="EC" id="2.7.11.1"/>
    </reaction>
</comment>
<dbReference type="GO" id="GO:0005524">
    <property type="term" value="F:ATP binding"/>
    <property type="evidence" value="ECO:0007669"/>
    <property type="project" value="UniProtKB-KW"/>
</dbReference>
<dbReference type="Gene3D" id="1.10.510.10">
    <property type="entry name" value="Transferase(Phosphotransferase) domain 1"/>
    <property type="match status" value="1"/>
</dbReference>
<sequence length="214" mass="23759">MEPSSVKYKFMKEVEHLDYYIPGGYHPVMVSDKFCADRYTIAHKLGFGRSATAWLAENTKQSRLVALKISTAESAERTHEMQILSHLASAKSGLTGGKATVQKLLDSFMFSRPNGTHQCLVTDATRINIHELKDAAYHRLLHLPAARAIASQLIIESRFAGDPGEDSVSFPADIWMLACTIWDIFGSSPPFEAFPITLDEVTIKHVELLGKLPN</sequence>
<evidence type="ECO:0000256" key="2">
    <source>
        <dbReference type="ARBA" id="ARBA00022527"/>
    </source>
</evidence>
<dbReference type="Proteomes" id="UP000226031">
    <property type="component" value="Unassembled WGS sequence"/>
</dbReference>
<evidence type="ECO:0000256" key="6">
    <source>
        <dbReference type="ARBA" id="ARBA00022840"/>
    </source>
</evidence>
<keyword evidence="5" id="KW-0418">Kinase</keyword>
<evidence type="ECO:0000256" key="1">
    <source>
        <dbReference type="ARBA" id="ARBA00012513"/>
    </source>
</evidence>
<dbReference type="PANTHER" id="PTHR47634">
    <property type="entry name" value="PROTEIN KINASE DOMAIN-CONTAINING PROTEIN-RELATED"/>
    <property type="match status" value="1"/>
</dbReference>
<reference evidence="9 10" key="1">
    <citation type="submission" date="2017-10" db="EMBL/GenBank/DDBJ databases">
        <title>Comparative genomics in systemic dimorphic fungi from Ajellomycetaceae.</title>
        <authorList>
            <person name="Munoz J.F."/>
            <person name="Mcewen J.G."/>
            <person name="Clay O.K."/>
            <person name="Cuomo C.A."/>
        </authorList>
    </citation>
    <scope>NUCLEOTIDE SEQUENCE [LARGE SCALE GENOMIC DNA]</scope>
    <source>
        <strain evidence="9 10">UAMH4076</strain>
    </source>
</reference>
<dbReference type="AlphaFoldDB" id="A0A2B7ZS93"/>